<dbReference type="AlphaFoldDB" id="A0AAN8N1M7"/>
<protein>
    <submittedName>
        <fullName evidence="2">Uncharacterized protein</fullName>
    </submittedName>
</protein>
<dbReference type="Proteomes" id="UP001313282">
    <property type="component" value="Unassembled WGS sequence"/>
</dbReference>
<comment type="caution">
    <text evidence="2">The sequence shown here is derived from an EMBL/GenBank/DDBJ whole genome shotgun (WGS) entry which is preliminary data.</text>
</comment>
<gene>
    <name evidence="2" type="ORF">TWF718_005826</name>
</gene>
<feature type="region of interest" description="Disordered" evidence="1">
    <location>
        <begin position="70"/>
        <end position="106"/>
    </location>
</feature>
<name>A0AAN8N1M7_9PEZI</name>
<evidence type="ECO:0000313" key="3">
    <source>
        <dbReference type="Proteomes" id="UP001313282"/>
    </source>
</evidence>
<accession>A0AAN8N1M7</accession>
<sequence length="218" mass="24049">MAIKEDAPGTTPPPKTLLQNKIPNSNHPIPAILKINPKTKKPTLYYMTICAPRHKIGFCMDLIDSPIMPSPDPSSPLSLLETPPLDPLNPALNTTNHKSGDDDKLDSKDTATNMAILLNFFNQNIHQPFTDYPNAQVVYDKLVGSLDKNCLSDDDLAIVKALAEEENPNNRGLIAEKVKGYMVNIFLENSFPQEVANSAAELIMPQVVDIFFEEGHSI</sequence>
<dbReference type="EMBL" id="JAVHNR010000003">
    <property type="protein sequence ID" value="KAK6348005.1"/>
    <property type="molecule type" value="Genomic_DNA"/>
</dbReference>
<keyword evidence="3" id="KW-1185">Reference proteome</keyword>
<evidence type="ECO:0000313" key="2">
    <source>
        <dbReference type="EMBL" id="KAK6348005.1"/>
    </source>
</evidence>
<proteinExistence type="predicted"/>
<reference evidence="2 3" key="1">
    <citation type="submission" date="2019-10" db="EMBL/GenBank/DDBJ databases">
        <authorList>
            <person name="Palmer J.M."/>
        </authorList>
    </citation>
    <scope>NUCLEOTIDE SEQUENCE [LARGE SCALE GENOMIC DNA]</scope>
    <source>
        <strain evidence="2 3">TWF718</strain>
    </source>
</reference>
<evidence type="ECO:0000256" key="1">
    <source>
        <dbReference type="SAM" id="MobiDB-lite"/>
    </source>
</evidence>
<feature type="region of interest" description="Disordered" evidence="1">
    <location>
        <begin position="1"/>
        <end position="24"/>
    </location>
</feature>
<organism evidence="2 3">
    <name type="scientific">Orbilia javanica</name>
    <dbReference type="NCBI Taxonomy" id="47235"/>
    <lineage>
        <taxon>Eukaryota</taxon>
        <taxon>Fungi</taxon>
        <taxon>Dikarya</taxon>
        <taxon>Ascomycota</taxon>
        <taxon>Pezizomycotina</taxon>
        <taxon>Orbiliomycetes</taxon>
        <taxon>Orbiliales</taxon>
        <taxon>Orbiliaceae</taxon>
        <taxon>Orbilia</taxon>
    </lineage>
</organism>